<evidence type="ECO:0000256" key="1">
    <source>
        <dbReference type="SAM" id="MobiDB-lite"/>
    </source>
</evidence>
<proteinExistence type="predicted"/>
<evidence type="ECO:0000313" key="2">
    <source>
        <dbReference type="EMBL" id="KAH0557799.1"/>
    </source>
</evidence>
<comment type="caution">
    <text evidence="2">The sequence shown here is derived from an EMBL/GenBank/DDBJ whole genome shotgun (WGS) entry which is preliminary data.</text>
</comment>
<reference evidence="2 3" key="1">
    <citation type="journal article" date="2021" name="J. Hered.">
        <title>A chromosome-level genome assembly of the parasitoid wasp, Cotesia glomerata (Hymenoptera: Braconidae).</title>
        <authorList>
            <person name="Pinto B.J."/>
            <person name="Weis J.J."/>
            <person name="Gamble T."/>
            <person name="Ode P.J."/>
            <person name="Paul R."/>
            <person name="Zaspel J.M."/>
        </authorList>
    </citation>
    <scope>NUCLEOTIDE SEQUENCE [LARGE SCALE GENOMIC DNA]</scope>
    <source>
        <strain evidence="2">CgM1</strain>
    </source>
</reference>
<sequence>MSTLCLLLFKNEEERVSASLLISRDDKISNGEVKWPGLECPRKYAPGESIECKLSSAECTSTYIHDRRVEGEDQTQNEETVSSVRTKSPG</sequence>
<dbReference type="AlphaFoldDB" id="A0AAV7IT72"/>
<keyword evidence="3" id="KW-1185">Reference proteome</keyword>
<protein>
    <submittedName>
        <fullName evidence="2">Uncharacterized protein</fullName>
    </submittedName>
</protein>
<organism evidence="2 3">
    <name type="scientific">Cotesia glomerata</name>
    <name type="common">Lepidopteran parasitic wasp</name>
    <name type="synonym">Apanteles glomeratus</name>
    <dbReference type="NCBI Taxonomy" id="32391"/>
    <lineage>
        <taxon>Eukaryota</taxon>
        <taxon>Metazoa</taxon>
        <taxon>Ecdysozoa</taxon>
        <taxon>Arthropoda</taxon>
        <taxon>Hexapoda</taxon>
        <taxon>Insecta</taxon>
        <taxon>Pterygota</taxon>
        <taxon>Neoptera</taxon>
        <taxon>Endopterygota</taxon>
        <taxon>Hymenoptera</taxon>
        <taxon>Apocrita</taxon>
        <taxon>Ichneumonoidea</taxon>
        <taxon>Braconidae</taxon>
        <taxon>Microgastrinae</taxon>
        <taxon>Cotesia</taxon>
    </lineage>
</organism>
<feature type="region of interest" description="Disordered" evidence="1">
    <location>
        <begin position="67"/>
        <end position="90"/>
    </location>
</feature>
<evidence type="ECO:0000313" key="3">
    <source>
        <dbReference type="Proteomes" id="UP000826195"/>
    </source>
</evidence>
<dbReference type="EMBL" id="JAHXZJ010000747">
    <property type="protein sequence ID" value="KAH0557799.1"/>
    <property type="molecule type" value="Genomic_DNA"/>
</dbReference>
<dbReference type="Proteomes" id="UP000826195">
    <property type="component" value="Unassembled WGS sequence"/>
</dbReference>
<gene>
    <name evidence="2" type="ORF">KQX54_011859</name>
</gene>
<accession>A0AAV7IT72</accession>
<feature type="compositionally biased region" description="Polar residues" evidence="1">
    <location>
        <begin position="77"/>
        <end position="90"/>
    </location>
</feature>
<name>A0AAV7IT72_COTGL</name>